<accession>A0ABP8QGF5</accession>
<evidence type="ECO:0000313" key="9">
    <source>
        <dbReference type="Proteomes" id="UP001500503"/>
    </source>
</evidence>
<dbReference type="Gene3D" id="1.10.10.10">
    <property type="entry name" value="Winged helix-like DNA-binding domain superfamily/Winged helix DNA-binding domain"/>
    <property type="match status" value="1"/>
</dbReference>
<proteinExistence type="inferred from homology"/>
<keyword evidence="9" id="KW-1185">Reference proteome</keyword>
<sequence>MSHAEELHPPPWLAADRTGAEHEPDALLRAAREGDEDAFRTLYRQIHPRLLRYVRTLVGDDAEDVTSEAWLHIARDIAIFEGDINGFRGWTATIARHRALDHLRHRKRRPVAHTPVDELPEQTAPEDTETTALNSLSTEAALALIARLPHDQAEIIILRVVVGLDAKTVAKIIGKRPGAVRTAAHRGLRRLEHLINDLEPPR</sequence>
<evidence type="ECO:0000259" key="6">
    <source>
        <dbReference type="Pfam" id="PF04542"/>
    </source>
</evidence>
<dbReference type="Gene3D" id="1.10.1740.10">
    <property type="match status" value="1"/>
</dbReference>
<feature type="region of interest" description="Disordered" evidence="5">
    <location>
        <begin position="1"/>
        <end position="20"/>
    </location>
</feature>
<evidence type="ECO:0000313" key="8">
    <source>
        <dbReference type="EMBL" id="GAA4502982.1"/>
    </source>
</evidence>
<dbReference type="Pfam" id="PF08281">
    <property type="entry name" value="Sigma70_r4_2"/>
    <property type="match status" value="1"/>
</dbReference>
<feature type="domain" description="RNA polymerase sigma-70 region 2" evidence="6">
    <location>
        <begin position="42"/>
        <end position="109"/>
    </location>
</feature>
<evidence type="ECO:0000256" key="4">
    <source>
        <dbReference type="ARBA" id="ARBA00023163"/>
    </source>
</evidence>
<dbReference type="InterPro" id="IPR007627">
    <property type="entry name" value="RNA_pol_sigma70_r2"/>
</dbReference>
<evidence type="ECO:0000256" key="3">
    <source>
        <dbReference type="ARBA" id="ARBA00023082"/>
    </source>
</evidence>
<evidence type="ECO:0000259" key="7">
    <source>
        <dbReference type="Pfam" id="PF08281"/>
    </source>
</evidence>
<dbReference type="InterPro" id="IPR036388">
    <property type="entry name" value="WH-like_DNA-bd_sf"/>
</dbReference>
<dbReference type="EMBL" id="BAABHF010000029">
    <property type="protein sequence ID" value="GAA4502982.1"/>
    <property type="molecule type" value="Genomic_DNA"/>
</dbReference>
<dbReference type="Proteomes" id="UP001500503">
    <property type="component" value="Unassembled WGS sequence"/>
</dbReference>
<organism evidence="8 9">
    <name type="scientific">Actinoallomurus oryzae</name>
    <dbReference type="NCBI Taxonomy" id="502180"/>
    <lineage>
        <taxon>Bacteria</taxon>
        <taxon>Bacillati</taxon>
        <taxon>Actinomycetota</taxon>
        <taxon>Actinomycetes</taxon>
        <taxon>Streptosporangiales</taxon>
        <taxon>Thermomonosporaceae</taxon>
        <taxon>Actinoallomurus</taxon>
    </lineage>
</organism>
<dbReference type="InterPro" id="IPR039425">
    <property type="entry name" value="RNA_pol_sigma-70-like"/>
</dbReference>
<gene>
    <name evidence="8" type="ORF">GCM10023191_055260</name>
</gene>
<keyword evidence="2" id="KW-0805">Transcription regulation</keyword>
<reference evidence="9" key="1">
    <citation type="journal article" date="2019" name="Int. J. Syst. Evol. Microbiol.">
        <title>The Global Catalogue of Microorganisms (GCM) 10K type strain sequencing project: providing services to taxonomists for standard genome sequencing and annotation.</title>
        <authorList>
            <consortium name="The Broad Institute Genomics Platform"/>
            <consortium name="The Broad Institute Genome Sequencing Center for Infectious Disease"/>
            <person name="Wu L."/>
            <person name="Ma J."/>
        </authorList>
    </citation>
    <scope>NUCLEOTIDE SEQUENCE [LARGE SCALE GENOMIC DNA]</scope>
    <source>
        <strain evidence="9">JCM 17933</strain>
    </source>
</reference>
<evidence type="ECO:0000256" key="1">
    <source>
        <dbReference type="ARBA" id="ARBA00010641"/>
    </source>
</evidence>
<dbReference type="SUPFAM" id="SSF88659">
    <property type="entry name" value="Sigma3 and sigma4 domains of RNA polymerase sigma factors"/>
    <property type="match status" value="1"/>
</dbReference>
<dbReference type="PANTHER" id="PTHR43133">
    <property type="entry name" value="RNA POLYMERASE ECF-TYPE SIGMA FACTO"/>
    <property type="match status" value="1"/>
</dbReference>
<keyword evidence="3" id="KW-0731">Sigma factor</keyword>
<evidence type="ECO:0000256" key="5">
    <source>
        <dbReference type="SAM" id="MobiDB-lite"/>
    </source>
</evidence>
<keyword evidence="4" id="KW-0804">Transcription</keyword>
<dbReference type="InterPro" id="IPR013325">
    <property type="entry name" value="RNA_pol_sigma_r2"/>
</dbReference>
<dbReference type="RefSeq" id="WP_345468822.1">
    <property type="nucleotide sequence ID" value="NZ_BAABHF010000029.1"/>
</dbReference>
<evidence type="ECO:0000256" key="2">
    <source>
        <dbReference type="ARBA" id="ARBA00023015"/>
    </source>
</evidence>
<feature type="domain" description="RNA polymerase sigma factor 70 region 4 type 2" evidence="7">
    <location>
        <begin position="140"/>
        <end position="191"/>
    </location>
</feature>
<dbReference type="Pfam" id="PF04542">
    <property type="entry name" value="Sigma70_r2"/>
    <property type="match status" value="1"/>
</dbReference>
<dbReference type="PANTHER" id="PTHR43133:SF66">
    <property type="entry name" value="ECF RNA POLYMERASE SIGMA FACTOR SIGK"/>
    <property type="match status" value="1"/>
</dbReference>
<dbReference type="SUPFAM" id="SSF88946">
    <property type="entry name" value="Sigma2 domain of RNA polymerase sigma factors"/>
    <property type="match status" value="1"/>
</dbReference>
<name>A0ABP8QGF5_9ACTN</name>
<dbReference type="InterPro" id="IPR013324">
    <property type="entry name" value="RNA_pol_sigma_r3/r4-like"/>
</dbReference>
<protein>
    <submittedName>
        <fullName evidence="8">RNA polymerase sigma factor</fullName>
    </submittedName>
</protein>
<dbReference type="InterPro" id="IPR013249">
    <property type="entry name" value="RNA_pol_sigma70_r4_t2"/>
</dbReference>
<dbReference type="NCBIfam" id="TIGR02937">
    <property type="entry name" value="sigma70-ECF"/>
    <property type="match status" value="1"/>
</dbReference>
<dbReference type="InterPro" id="IPR014284">
    <property type="entry name" value="RNA_pol_sigma-70_dom"/>
</dbReference>
<comment type="similarity">
    <text evidence="1">Belongs to the sigma-70 factor family. ECF subfamily.</text>
</comment>
<comment type="caution">
    <text evidence="8">The sequence shown here is derived from an EMBL/GenBank/DDBJ whole genome shotgun (WGS) entry which is preliminary data.</text>
</comment>